<dbReference type="GO" id="GO:0016787">
    <property type="term" value="F:hydrolase activity"/>
    <property type="evidence" value="ECO:0007669"/>
    <property type="project" value="UniProtKB-KW"/>
</dbReference>
<name>A0A174EQ85_9FIRM</name>
<dbReference type="RefSeq" id="WP_050639182.1">
    <property type="nucleotide sequence ID" value="NZ_CABKUE010000005.1"/>
</dbReference>
<dbReference type="AlphaFoldDB" id="A0A174EQ85"/>
<dbReference type="CDD" id="cd01839">
    <property type="entry name" value="SGNH_arylesterase_like"/>
    <property type="match status" value="1"/>
</dbReference>
<reference evidence="2 3" key="1">
    <citation type="submission" date="2015-09" db="EMBL/GenBank/DDBJ databases">
        <authorList>
            <consortium name="Pathogen Informatics"/>
        </authorList>
    </citation>
    <scope>NUCLEOTIDE SEQUENCE [LARGE SCALE GENOMIC DNA]</scope>
    <source>
        <strain evidence="2 3">2789STDY5834876</strain>
    </source>
</reference>
<keyword evidence="2" id="KW-0378">Hydrolase</keyword>
<protein>
    <submittedName>
        <fullName evidence="2">GDSL-like Lipase/Acylhydrolase</fullName>
    </submittedName>
</protein>
<dbReference type="InterPro" id="IPR036514">
    <property type="entry name" value="SGNH_hydro_sf"/>
</dbReference>
<dbReference type="InterPro" id="IPR051532">
    <property type="entry name" value="Ester_Hydrolysis_Enzymes"/>
</dbReference>
<organism evidence="2 3">
    <name type="scientific">Faecalicatena contorta</name>
    <dbReference type="NCBI Taxonomy" id="39482"/>
    <lineage>
        <taxon>Bacteria</taxon>
        <taxon>Bacillati</taxon>
        <taxon>Bacillota</taxon>
        <taxon>Clostridia</taxon>
        <taxon>Lachnospirales</taxon>
        <taxon>Lachnospiraceae</taxon>
        <taxon>Faecalicatena</taxon>
    </lineage>
</organism>
<dbReference type="InterPro" id="IPR013830">
    <property type="entry name" value="SGNH_hydro"/>
</dbReference>
<dbReference type="Pfam" id="PF13472">
    <property type="entry name" value="Lipase_GDSL_2"/>
    <property type="match status" value="1"/>
</dbReference>
<dbReference type="PANTHER" id="PTHR30383:SF29">
    <property type="entry name" value="SGNH HYDROLASE-TYPE ESTERASE DOMAIN-CONTAINING PROTEIN"/>
    <property type="match status" value="1"/>
</dbReference>
<feature type="domain" description="SGNH hydrolase-type esterase" evidence="1">
    <location>
        <begin position="7"/>
        <end position="194"/>
    </location>
</feature>
<dbReference type="STRING" id="39482.ERS852491_02043"/>
<dbReference type="Proteomes" id="UP000095544">
    <property type="component" value="Unassembled WGS sequence"/>
</dbReference>
<dbReference type="OrthoDB" id="164654at2"/>
<proteinExistence type="predicted"/>
<evidence type="ECO:0000259" key="1">
    <source>
        <dbReference type="Pfam" id="PF13472"/>
    </source>
</evidence>
<dbReference type="Gene3D" id="3.40.50.1110">
    <property type="entry name" value="SGNH hydrolase"/>
    <property type="match status" value="1"/>
</dbReference>
<dbReference type="SUPFAM" id="SSF52266">
    <property type="entry name" value="SGNH hydrolase"/>
    <property type="match status" value="1"/>
</dbReference>
<evidence type="ECO:0000313" key="3">
    <source>
        <dbReference type="Proteomes" id="UP000095544"/>
    </source>
</evidence>
<evidence type="ECO:0000313" key="2">
    <source>
        <dbReference type="EMBL" id="CUO38195.1"/>
    </source>
</evidence>
<dbReference type="PANTHER" id="PTHR30383">
    <property type="entry name" value="THIOESTERASE 1/PROTEASE 1/LYSOPHOSPHOLIPASE L1"/>
    <property type="match status" value="1"/>
</dbReference>
<accession>A0A174EQ85</accession>
<gene>
    <name evidence="2" type="ORF">ERS852491_02043</name>
</gene>
<dbReference type="EMBL" id="CYZU01000016">
    <property type="protein sequence ID" value="CUO38195.1"/>
    <property type="molecule type" value="Genomic_DNA"/>
</dbReference>
<sequence>MKKRILCFGDSNTWGAVPAEGTRHPDDVRWTGILAAELGNEYQVIEEGYNGRTTVHDDPVENRLSGITYFETCLDSQSPLDLIILMLGTNDLKARFGADPYTIAFGFGRYLNAVKTVPMAGNRPEVLLASPLLIDPSYKDVPLFFDMFGDGAVERSEKFAEAYEAFAKENGVHFIDASKYGKASVRDGVHMEAEYHEKLGKAFAEKVKEILG</sequence>